<keyword evidence="2" id="KW-1185">Reference proteome</keyword>
<accession>A0A919Q5W8</accession>
<proteinExistence type="predicted"/>
<dbReference type="EMBL" id="BOOA01000001">
    <property type="protein sequence ID" value="GIH21819.1"/>
    <property type="molecule type" value="Genomic_DNA"/>
</dbReference>
<dbReference type="Proteomes" id="UP000640052">
    <property type="component" value="Unassembled WGS sequence"/>
</dbReference>
<organism evidence="1 2">
    <name type="scientific">Acrocarpospora phusangensis</name>
    <dbReference type="NCBI Taxonomy" id="1070424"/>
    <lineage>
        <taxon>Bacteria</taxon>
        <taxon>Bacillati</taxon>
        <taxon>Actinomycetota</taxon>
        <taxon>Actinomycetes</taxon>
        <taxon>Streptosporangiales</taxon>
        <taxon>Streptosporangiaceae</taxon>
        <taxon>Acrocarpospora</taxon>
    </lineage>
</organism>
<dbReference type="AlphaFoldDB" id="A0A919Q5W8"/>
<protein>
    <submittedName>
        <fullName evidence="1">Uncharacterized protein</fullName>
    </submittedName>
</protein>
<evidence type="ECO:0000313" key="2">
    <source>
        <dbReference type="Proteomes" id="UP000640052"/>
    </source>
</evidence>
<sequence length="147" mass="14871">MAFKSGSFQIPFGLAPALLSGNIQAEFVDVGGGPPADVLKAGDAFQVNFSWEITGSLAPMIGGTWQLRLLIDEIGGPHDAPFPATPQLKPLTGVNAYTDNIIVTNGLPAGPGGSSYALVASLSYLNVAGTPGAMGGFVDLGLISVVA</sequence>
<evidence type="ECO:0000313" key="1">
    <source>
        <dbReference type="EMBL" id="GIH21819.1"/>
    </source>
</evidence>
<name>A0A919Q5W8_9ACTN</name>
<dbReference type="RefSeq" id="WP_204038694.1">
    <property type="nucleotide sequence ID" value="NZ_BOOA01000001.1"/>
</dbReference>
<reference evidence="1" key="1">
    <citation type="submission" date="2021-01" db="EMBL/GenBank/DDBJ databases">
        <title>Whole genome shotgun sequence of Acrocarpospora phusangensis NBRC 108782.</title>
        <authorList>
            <person name="Komaki H."/>
            <person name="Tamura T."/>
        </authorList>
    </citation>
    <scope>NUCLEOTIDE SEQUENCE</scope>
    <source>
        <strain evidence="1">NBRC 108782</strain>
    </source>
</reference>
<comment type="caution">
    <text evidence="1">The sequence shown here is derived from an EMBL/GenBank/DDBJ whole genome shotgun (WGS) entry which is preliminary data.</text>
</comment>
<gene>
    <name evidence="1" type="ORF">Aph01nite_01290</name>
</gene>